<accession>A0A553N0P8</accession>
<dbReference type="PROSITE" id="PS00092">
    <property type="entry name" value="N6_MTASE"/>
    <property type="match status" value="1"/>
</dbReference>
<evidence type="ECO:0000313" key="3">
    <source>
        <dbReference type="Proteomes" id="UP000316079"/>
    </source>
</evidence>
<dbReference type="GO" id="GO:0032259">
    <property type="term" value="P:methylation"/>
    <property type="evidence" value="ECO:0007669"/>
    <property type="project" value="InterPro"/>
</dbReference>
<protein>
    <recommendedName>
        <fullName evidence="4">Methyltransferase-like protein 4</fullName>
    </recommendedName>
</protein>
<dbReference type="PANTHER" id="PTHR12829">
    <property type="entry name" value="N6-ADENOSINE-METHYLTRANSFERASE"/>
    <property type="match status" value="1"/>
</dbReference>
<sequence length="278" mass="31827">MMTEFGFGDYSSSLYIDIVSLFCSSSASVHTLCRGDQDAALDLFSSITENPFDCACEVTFMKDKYLLPARSRFLLSDITRMHPLVNSGEKYDLIVLDPPWENKSVKRSNRYNWLASSQLKQLPVPLLAAPGCLVVSWVTNRAKHRQFIKEELYPLWGIEVMAEWFWVKVTRSGEFVFPLDSQHKKPYEVLILGKLNSCREVEESSSAVNTLPDQKLLLSVPSTLHSHKPSLSAVLKPYIPEHPRCLELFARSLQADWSCWGNEVIKLQHCQYFTRETQ</sequence>
<dbReference type="SUPFAM" id="SSF53335">
    <property type="entry name" value="S-adenosyl-L-methionine-dependent methyltransferases"/>
    <property type="match status" value="1"/>
</dbReference>
<reference evidence="2 3" key="1">
    <citation type="journal article" date="2019" name="Sci. Data">
        <title>Hybrid genome assembly and annotation of Danionella translucida.</title>
        <authorList>
            <person name="Kadobianskyi M."/>
            <person name="Schulze L."/>
            <person name="Schuelke M."/>
            <person name="Judkewitz B."/>
        </authorList>
    </citation>
    <scope>NUCLEOTIDE SEQUENCE [LARGE SCALE GENOMIC DNA]</scope>
    <source>
        <strain evidence="2 3">Bolton</strain>
    </source>
</reference>
<dbReference type="GO" id="GO:0009007">
    <property type="term" value="F:site-specific DNA-methyltransferase (adenine-specific) activity"/>
    <property type="evidence" value="ECO:0007669"/>
    <property type="project" value="TreeGrafter"/>
</dbReference>
<dbReference type="GO" id="GO:0005829">
    <property type="term" value="C:cytosol"/>
    <property type="evidence" value="ECO:0007669"/>
    <property type="project" value="TreeGrafter"/>
</dbReference>
<dbReference type="Pfam" id="PF05063">
    <property type="entry name" value="MT-A70"/>
    <property type="match status" value="1"/>
</dbReference>
<proteinExistence type="inferred from homology"/>
<comment type="caution">
    <text evidence="2">The sequence shown here is derived from an EMBL/GenBank/DDBJ whole genome shotgun (WGS) entry which is preliminary data.</text>
</comment>
<name>A0A553N0P8_9TELE</name>
<dbReference type="InterPro" id="IPR007757">
    <property type="entry name" value="MT-A70-like"/>
</dbReference>
<evidence type="ECO:0008006" key="4">
    <source>
        <dbReference type="Google" id="ProtNLM"/>
    </source>
</evidence>
<dbReference type="AlphaFoldDB" id="A0A553N0P8"/>
<dbReference type="InterPro" id="IPR029063">
    <property type="entry name" value="SAM-dependent_MTases_sf"/>
</dbReference>
<dbReference type="GO" id="GO:0003676">
    <property type="term" value="F:nucleic acid binding"/>
    <property type="evidence" value="ECO:0007669"/>
    <property type="project" value="InterPro"/>
</dbReference>
<dbReference type="Proteomes" id="UP000316079">
    <property type="component" value="Unassembled WGS sequence"/>
</dbReference>
<dbReference type="GO" id="GO:0008173">
    <property type="term" value="F:RNA methyltransferase activity"/>
    <property type="evidence" value="ECO:0007669"/>
    <property type="project" value="TreeGrafter"/>
</dbReference>
<gene>
    <name evidence="2" type="ORF">DNTS_012398</name>
</gene>
<comment type="similarity">
    <text evidence="1">Belongs to the MT-A70-like family.</text>
</comment>
<dbReference type="PANTHER" id="PTHR12829:SF4">
    <property type="entry name" value="N(6)-ADENINE-SPECIFIC METHYLTRANSFERASE METTL4"/>
    <property type="match status" value="1"/>
</dbReference>
<keyword evidence="3" id="KW-1185">Reference proteome</keyword>
<evidence type="ECO:0000256" key="1">
    <source>
        <dbReference type="PROSITE-ProRule" id="PRU00489"/>
    </source>
</evidence>
<dbReference type="InterPro" id="IPR002052">
    <property type="entry name" value="DNA_methylase_N6_adenine_CS"/>
</dbReference>
<dbReference type="OrthoDB" id="61116at2759"/>
<dbReference type="GO" id="GO:0005634">
    <property type="term" value="C:nucleus"/>
    <property type="evidence" value="ECO:0007669"/>
    <property type="project" value="TreeGrafter"/>
</dbReference>
<organism evidence="2 3">
    <name type="scientific">Danionella cerebrum</name>
    <dbReference type="NCBI Taxonomy" id="2873325"/>
    <lineage>
        <taxon>Eukaryota</taxon>
        <taxon>Metazoa</taxon>
        <taxon>Chordata</taxon>
        <taxon>Craniata</taxon>
        <taxon>Vertebrata</taxon>
        <taxon>Euteleostomi</taxon>
        <taxon>Actinopterygii</taxon>
        <taxon>Neopterygii</taxon>
        <taxon>Teleostei</taxon>
        <taxon>Ostariophysi</taxon>
        <taxon>Cypriniformes</taxon>
        <taxon>Danionidae</taxon>
        <taxon>Danioninae</taxon>
        <taxon>Danionella</taxon>
    </lineage>
</organism>
<dbReference type="PROSITE" id="PS51143">
    <property type="entry name" value="MT_A70"/>
    <property type="match status" value="1"/>
</dbReference>
<evidence type="ECO:0000313" key="2">
    <source>
        <dbReference type="EMBL" id="TRY59009.1"/>
    </source>
</evidence>
<dbReference type="EMBL" id="SRMA01027154">
    <property type="protein sequence ID" value="TRY59009.1"/>
    <property type="molecule type" value="Genomic_DNA"/>
</dbReference>